<dbReference type="InterPro" id="IPR019405">
    <property type="entry name" value="Lactonase_7-beta_prop"/>
</dbReference>
<gene>
    <name evidence="2" type="ORF">SCLCIDRAFT_128151</name>
</gene>
<dbReference type="InParanoid" id="A0A0C3DR78"/>
<evidence type="ECO:0000313" key="2">
    <source>
        <dbReference type="EMBL" id="KIM58506.1"/>
    </source>
</evidence>
<dbReference type="GO" id="GO:0017057">
    <property type="term" value="F:6-phosphogluconolactonase activity"/>
    <property type="evidence" value="ECO:0007669"/>
    <property type="project" value="TreeGrafter"/>
</dbReference>
<dbReference type="OrthoDB" id="9972196at2759"/>
<dbReference type="PANTHER" id="PTHR30344">
    <property type="entry name" value="6-PHOSPHOGLUCONOLACTONASE-RELATED"/>
    <property type="match status" value="1"/>
</dbReference>
<accession>A0A0C3DR78</accession>
<comment type="similarity">
    <text evidence="1">Belongs to the cycloisomerase 2 family.</text>
</comment>
<evidence type="ECO:0000313" key="3">
    <source>
        <dbReference type="Proteomes" id="UP000053989"/>
    </source>
</evidence>
<dbReference type="Gene3D" id="2.130.10.10">
    <property type="entry name" value="YVTN repeat-like/Quinoprotein amine dehydrogenase"/>
    <property type="match status" value="1"/>
</dbReference>
<dbReference type="SUPFAM" id="SSF75011">
    <property type="entry name" value="3-carboxy-cis,cis-mucoante lactonizing enzyme"/>
    <property type="match status" value="1"/>
</dbReference>
<evidence type="ECO:0008006" key="4">
    <source>
        <dbReference type="Google" id="ProtNLM"/>
    </source>
</evidence>
<keyword evidence="3" id="KW-1185">Reference proteome</keyword>
<dbReference type="PANTHER" id="PTHR30344:SF7">
    <property type="entry name" value="DUF2415 DOMAIN-CONTAINING PROTEIN"/>
    <property type="match status" value="1"/>
</dbReference>
<reference evidence="3" key="2">
    <citation type="submission" date="2015-01" db="EMBL/GenBank/DDBJ databases">
        <title>Evolutionary Origins and Diversification of the Mycorrhizal Mutualists.</title>
        <authorList>
            <consortium name="DOE Joint Genome Institute"/>
            <consortium name="Mycorrhizal Genomics Consortium"/>
            <person name="Kohler A."/>
            <person name="Kuo A."/>
            <person name="Nagy L.G."/>
            <person name="Floudas D."/>
            <person name="Copeland A."/>
            <person name="Barry K.W."/>
            <person name="Cichocki N."/>
            <person name="Veneault-Fourrey C."/>
            <person name="LaButti K."/>
            <person name="Lindquist E.A."/>
            <person name="Lipzen A."/>
            <person name="Lundell T."/>
            <person name="Morin E."/>
            <person name="Murat C."/>
            <person name="Riley R."/>
            <person name="Ohm R."/>
            <person name="Sun H."/>
            <person name="Tunlid A."/>
            <person name="Henrissat B."/>
            <person name="Grigoriev I.V."/>
            <person name="Hibbett D.S."/>
            <person name="Martin F."/>
        </authorList>
    </citation>
    <scope>NUCLEOTIDE SEQUENCE [LARGE SCALE GENOMIC DNA]</scope>
    <source>
        <strain evidence="3">Foug A</strain>
    </source>
</reference>
<evidence type="ECO:0000256" key="1">
    <source>
        <dbReference type="ARBA" id="ARBA00005564"/>
    </source>
</evidence>
<dbReference type="STRING" id="1036808.A0A0C3DR78"/>
<protein>
    <recommendedName>
        <fullName evidence="4">Isomerase YbhE</fullName>
    </recommendedName>
</protein>
<dbReference type="InterPro" id="IPR015943">
    <property type="entry name" value="WD40/YVTN_repeat-like_dom_sf"/>
</dbReference>
<sequence>MPPLRILAGSYTDAIYTLQFDPPPDADTSPALKLLGVTHVGDRPSWIASHPSDRSLIFAVLEQVNGEIVVIKYGQGPVGEVMARAQSGGKDPCTLVVLEDELIIGNYSSGTLATLPISTSPPFILTPKPWTLSMPFNTAGPNKARQAASHPHQTIFNTMDLTEGELLIPDLGADKVWRLKRRNSTARWALHGSVQCEVGGGPRHVVTYGKTMYTLLELSSRLSVHEFPASDTSPPQTSLSTLVNRPAAPHAMQAAEILLPKPNATFPDPYIYVSNRNDPSPGGDTIAIFSLAARETEPELVTEVRTGLKHLRGMCFGGDDDIYLIAGGVEGGGVKIYERVEGGKNLKEVASLSEHIVPKPNCFLWV</sequence>
<reference evidence="2 3" key="1">
    <citation type="submission" date="2014-04" db="EMBL/GenBank/DDBJ databases">
        <authorList>
            <consortium name="DOE Joint Genome Institute"/>
            <person name="Kuo A."/>
            <person name="Kohler A."/>
            <person name="Nagy L.G."/>
            <person name="Floudas D."/>
            <person name="Copeland A."/>
            <person name="Barry K.W."/>
            <person name="Cichocki N."/>
            <person name="Veneault-Fourrey C."/>
            <person name="LaButti K."/>
            <person name="Lindquist E.A."/>
            <person name="Lipzen A."/>
            <person name="Lundell T."/>
            <person name="Morin E."/>
            <person name="Murat C."/>
            <person name="Sun H."/>
            <person name="Tunlid A."/>
            <person name="Henrissat B."/>
            <person name="Grigoriev I.V."/>
            <person name="Hibbett D.S."/>
            <person name="Martin F."/>
            <person name="Nordberg H.P."/>
            <person name="Cantor M.N."/>
            <person name="Hua S.X."/>
        </authorList>
    </citation>
    <scope>NUCLEOTIDE SEQUENCE [LARGE SCALE GENOMIC DNA]</scope>
    <source>
        <strain evidence="2 3">Foug A</strain>
    </source>
</reference>
<organism evidence="2 3">
    <name type="scientific">Scleroderma citrinum Foug A</name>
    <dbReference type="NCBI Taxonomy" id="1036808"/>
    <lineage>
        <taxon>Eukaryota</taxon>
        <taxon>Fungi</taxon>
        <taxon>Dikarya</taxon>
        <taxon>Basidiomycota</taxon>
        <taxon>Agaricomycotina</taxon>
        <taxon>Agaricomycetes</taxon>
        <taxon>Agaricomycetidae</taxon>
        <taxon>Boletales</taxon>
        <taxon>Sclerodermatineae</taxon>
        <taxon>Sclerodermataceae</taxon>
        <taxon>Scleroderma</taxon>
    </lineage>
</organism>
<dbReference type="Pfam" id="PF10282">
    <property type="entry name" value="Lactonase"/>
    <property type="match status" value="1"/>
</dbReference>
<dbReference type="HOGENOM" id="CLU_038716_1_0_1"/>
<dbReference type="AlphaFoldDB" id="A0A0C3DR78"/>
<dbReference type="InterPro" id="IPR050282">
    <property type="entry name" value="Cycloisomerase_2"/>
</dbReference>
<name>A0A0C3DR78_9AGAM</name>
<proteinExistence type="inferred from homology"/>
<dbReference type="EMBL" id="KN822085">
    <property type="protein sequence ID" value="KIM58506.1"/>
    <property type="molecule type" value="Genomic_DNA"/>
</dbReference>
<dbReference type="Proteomes" id="UP000053989">
    <property type="component" value="Unassembled WGS sequence"/>
</dbReference>